<reference evidence="4" key="1">
    <citation type="submission" date="2016-12" db="EMBL/GenBank/DDBJ databases">
        <authorList>
            <person name="Brunel B."/>
        </authorList>
    </citation>
    <scope>NUCLEOTIDE SEQUENCE [LARGE SCALE GENOMIC DNA]</scope>
</reference>
<keyword evidence="4" id="KW-1185">Reference proteome</keyword>
<evidence type="ECO:0000256" key="1">
    <source>
        <dbReference type="ARBA" id="ARBA00023125"/>
    </source>
</evidence>
<dbReference type="EMBL" id="FUIG01000093">
    <property type="protein sequence ID" value="SJM35586.1"/>
    <property type="molecule type" value="Genomic_DNA"/>
</dbReference>
<dbReference type="InterPro" id="IPR001387">
    <property type="entry name" value="Cro/C1-type_HTH"/>
</dbReference>
<dbReference type="CDD" id="cd00093">
    <property type="entry name" value="HTH_XRE"/>
    <property type="match status" value="1"/>
</dbReference>
<name>A0A2P9AWQ2_9HYPH</name>
<dbReference type="Proteomes" id="UP000245698">
    <property type="component" value="Unassembled WGS sequence"/>
</dbReference>
<keyword evidence="1" id="KW-0238">DNA-binding</keyword>
<dbReference type="Gene3D" id="1.10.260.40">
    <property type="entry name" value="lambda repressor-like DNA-binding domains"/>
    <property type="match status" value="1"/>
</dbReference>
<dbReference type="GO" id="GO:0003677">
    <property type="term" value="F:DNA binding"/>
    <property type="evidence" value="ECO:0007669"/>
    <property type="project" value="UniProtKB-KW"/>
</dbReference>
<dbReference type="InterPro" id="IPR010982">
    <property type="entry name" value="Lambda_DNA-bd_dom_sf"/>
</dbReference>
<dbReference type="PANTHER" id="PTHR46558">
    <property type="entry name" value="TRACRIPTIONAL REGULATORY PROTEIN-RELATED-RELATED"/>
    <property type="match status" value="1"/>
</dbReference>
<gene>
    <name evidence="3" type="ORF">BQ8482_800009</name>
</gene>
<protein>
    <submittedName>
        <fullName evidence="3">Transcriptional regulator</fullName>
    </submittedName>
</protein>
<dbReference type="PROSITE" id="PS50943">
    <property type="entry name" value="HTH_CROC1"/>
    <property type="match status" value="1"/>
</dbReference>
<dbReference type="SUPFAM" id="SSF47413">
    <property type="entry name" value="lambda repressor-like DNA-binding domains"/>
    <property type="match status" value="1"/>
</dbReference>
<evidence type="ECO:0000313" key="3">
    <source>
        <dbReference type="EMBL" id="SJM35586.1"/>
    </source>
</evidence>
<evidence type="ECO:0000259" key="2">
    <source>
        <dbReference type="PROSITE" id="PS50943"/>
    </source>
</evidence>
<organism evidence="3 4">
    <name type="scientific">Mesorhizobium delmotii</name>
    <dbReference type="NCBI Taxonomy" id="1631247"/>
    <lineage>
        <taxon>Bacteria</taxon>
        <taxon>Pseudomonadati</taxon>
        <taxon>Pseudomonadota</taxon>
        <taxon>Alphaproteobacteria</taxon>
        <taxon>Hyphomicrobiales</taxon>
        <taxon>Phyllobacteriaceae</taxon>
        <taxon>Mesorhizobium</taxon>
    </lineage>
</organism>
<accession>A0A2P9AWQ2</accession>
<dbReference type="AlphaFoldDB" id="A0A2P9AWQ2"/>
<evidence type="ECO:0000313" key="4">
    <source>
        <dbReference type="Proteomes" id="UP000245698"/>
    </source>
</evidence>
<dbReference type="RefSeq" id="WP_123151793.1">
    <property type="nucleotide sequence ID" value="NZ_FUIG01000093.1"/>
</dbReference>
<dbReference type="SMART" id="SM00530">
    <property type="entry name" value="HTH_XRE"/>
    <property type="match status" value="1"/>
</dbReference>
<dbReference type="PANTHER" id="PTHR46558:SF11">
    <property type="entry name" value="HTH-TYPE TRANSCRIPTIONAL REGULATOR XRE"/>
    <property type="match status" value="1"/>
</dbReference>
<sequence length="106" mass="11762">MSLAAKLKELRGKSRQSLQEVADAIGASKTHIYDLESGRSTNPSIELLTKLATHFRVAIADLVGENPEGKDEEPGLVAMYRDLKSLDPQDRETIQMLMDRLKPKGK</sequence>
<dbReference type="Pfam" id="PF13560">
    <property type="entry name" value="HTH_31"/>
    <property type="match status" value="1"/>
</dbReference>
<proteinExistence type="predicted"/>
<feature type="domain" description="HTH cro/C1-type" evidence="2">
    <location>
        <begin position="7"/>
        <end position="62"/>
    </location>
</feature>